<dbReference type="AlphaFoldDB" id="A0A9E2P591"/>
<keyword evidence="1" id="KW-0732">Signal</keyword>
<gene>
    <name evidence="2" type="ORF">H9789_13860</name>
</gene>
<proteinExistence type="predicted"/>
<reference evidence="2" key="1">
    <citation type="journal article" date="2021" name="PeerJ">
        <title>Extensive microbial diversity within the chicken gut microbiome revealed by metagenomics and culture.</title>
        <authorList>
            <person name="Gilroy R."/>
            <person name="Ravi A."/>
            <person name="Getino M."/>
            <person name="Pursley I."/>
            <person name="Horton D.L."/>
            <person name="Alikhan N.F."/>
            <person name="Baker D."/>
            <person name="Gharbi K."/>
            <person name="Hall N."/>
            <person name="Watson M."/>
            <person name="Adriaenssens E.M."/>
            <person name="Foster-Nyarko E."/>
            <person name="Jarju S."/>
            <person name="Secka A."/>
            <person name="Antonio M."/>
            <person name="Oren A."/>
            <person name="Chaudhuri R.R."/>
            <person name="La Ragione R."/>
            <person name="Hildebrand F."/>
            <person name="Pallen M.J."/>
        </authorList>
    </citation>
    <scope>NUCLEOTIDE SEQUENCE</scope>
    <source>
        <strain evidence="2">G3-2149</strain>
    </source>
</reference>
<reference evidence="2" key="2">
    <citation type="submission" date="2021-04" db="EMBL/GenBank/DDBJ databases">
        <authorList>
            <person name="Gilroy R."/>
        </authorList>
    </citation>
    <scope>NUCLEOTIDE SEQUENCE</scope>
    <source>
        <strain evidence="2">G3-2149</strain>
    </source>
</reference>
<sequence>MKRIISYVLLAFLFVNVSAAQSVDERIGNAINSESWHQLRKIYMEEGAHIQSPFLRTLSRFFVAHFYNEPDSAMHYGGILLEKYQGDLGGGVANVLYLMSDDAARLGLWNDAYQMMHAYNTALAQAQVPTEPLFVATENQYAALRDAGGFQVIKPAKEIRIPFSYLSGKRENPRLICLSAQIQGETVRVNYDTGAGANVMSEEMARKLNLKLYDFAGTQISGVSNVNSKFAIVDSVCLGEIVYRNVPFQIIDFSTGNAEADTQLKEIGLHCVLGTQTMMPLGEIQFDFANCNLIVPRKLSAKPSYAPNIYRSAGKAFVLSLYDCKSQTYIDAHLDSGAAYHGLTFKYFDRNRNLFEGMTATDTLRYAGAGGVRSAKIGYTDMHYKIGDRTVKSDSVRVAMEGDLQEEEFDMLYGLPEMTAFDKMILNFKDMWLRME</sequence>
<feature type="chain" id="PRO_5039272356" evidence="1">
    <location>
        <begin position="21"/>
        <end position="436"/>
    </location>
</feature>
<protein>
    <submittedName>
        <fullName evidence="2">Retropepsin-like domain-containing protein</fullName>
    </submittedName>
</protein>
<dbReference type="Proteomes" id="UP000823865">
    <property type="component" value="Unassembled WGS sequence"/>
</dbReference>
<dbReference type="EMBL" id="JAHLFU010000294">
    <property type="protein sequence ID" value="MBU3854870.1"/>
    <property type="molecule type" value="Genomic_DNA"/>
</dbReference>
<feature type="signal peptide" evidence="1">
    <location>
        <begin position="1"/>
        <end position="20"/>
    </location>
</feature>
<dbReference type="Pfam" id="PF13650">
    <property type="entry name" value="Asp_protease_2"/>
    <property type="match status" value="1"/>
</dbReference>
<evidence type="ECO:0000313" key="3">
    <source>
        <dbReference type="Proteomes" id="UP000823865"/>
    </source>
</evidence>
<dbReference type="SUPFAM" id="SSF50630">
    <property type="entry name" value="Acid proteases"/>
    <property type="match status" value="1"/>
</dbReference>
<dbReference type="Gene3D" id="2.40.70.10">
    <property type="entry name" value="Acid Proteases"/>
    <property type="match status" value="1"/>
</dbReference>
<name>A0A9E2P591_9BACT</name>
<accession>A0A9E2P591</accession>
<dbReference type="InterPro" id="IPR021109">
    <property type="entry name" value="Peptidase_aspartic_dom_sf"/>
</dbReference>
<comment type="caution">
    <text evidence="2">The sequence shown here is derived from an EMBL/GenBank/DDBJ whole genome shotgun (WGS) entry which is preliminary data.</text>
</comment>
<evidence type="ECO:0000256" key="1">
    <source>
        <dbReference type="SAM" id="SignalP"/>
    </source>
</evidence>
<organism evidence="2 3">
    <name type="scientific">Candidatus Paraprevotella stercoravium</name>
    <dbReference type="NCBI Taxonomy" id="2838725"/>
    <lineage>
        <taxon>Bacteria</taxon>
        <taxon>Pseudomonadati</taxon>
        <taxon>Bacteroidota</taxon>
        <taxon>Bacteroidia</taxon>
        <taxon>Bacteroidales</taxon>
        <taxon>Prevotellaceae</taxon>
        <taxon>Paraprevotella</taxon>
    </lineage>
</organism>
<evidence type="ECO:0000313" key="2">
    <source>
        <dbReference type="EMBL" id="MBU3854870.1"/>
    </source>
</evidence>